<dbReference type="Proteomes" id="UP000298416">
    <property type="component" value="Unassembled WGS sequence"/>
</dbReference>
<keyword evidence="4" id="KW-1185">Reference proteome</keyword>
<reference evidence="3" key="2">
    <citation type="submission" date="2020-08" db="EMBL/GenBank/DDBJ databases">
        <title>Plant Genome Project.</title>
        <authorList>
            <person name="Zhang R.-G."/>
        </authorList>
    </citation>
    <scope>NUCLEOTIDE SEQUENCE</scope>
    <source>
        <strain evidence="3">Huo1</strain>
        <tissue evidence="3">Leaf</tissue>
    </source>
</reference>
<gene>
    <name evidence="3" type="ORF">SASPL_120504</name>
</gene>
<accession>A0A8X8ZVP4</accession>
<proteinExistence type="predicted"/>
<evidence type="ECO:0000313" key="3">
    <source>
        <dbReference type="EMBL" id="KAG6418301.1"/>
    </source>
</evidence>
<comment type="caution">
    <text evidence="3">The sequence shown here is derived from an EMBL/GenBank/DDBJ whole genome shotgun (WGS) entry which is preliminary data.</text>
</comment>
<keyword evidence="2" id="KW-1133">Transmembrane helix</keyword>
<sequence length="170" mass="18495">MAAEFPHAESSSGLQLGPARQKNPGDVDGRQPYVDPVTLGFAQLNARFDKMDRQVDNLERRPTPQAEGHERDWDEADHANNDSAPFCPEGSDANDLGNGCCRTPIPKESEARVAAAHNRVVQLTCVQIIANVLILVLMLMATIAAAFKDFKETLTCPTDVKVGASFFADE</sequence>
<keyword evidence="2" id="KW-0472">Membrane</keyword>
<feature type="compositionally biased region" description="Basic and acidic residues" evidence="1">
    <location>
        <begin position="60"/>
        <end position="80"/>
    </location>
</feature>
<reference evidence="3" key="1">
    <citation type="submission" date="2018-01" db="EMBL/GenBank/DDBJ databases">
        <authorList>
            <person name="Mao J.F."/>
        </authorList>
    </citation>
    <scope>NUCLEOTIDE SEQUENCE</scope>
    <source>
        <strain evidence="3">Huo1</strain>
        <tissue evidence="3">Leaf</tissue>
    </source>
</reference>
<feature type="region of interest" description="Disordered" evidence="1">
    <location>
        <begin position="1"/>
        <end position="34"/>
    </location>
</feature>
<evidence type="ECO:0000256" key="2">
    <source>
        <dbReference type="SAM" id="Phobius"/>
    </source>
</evidence>
<organism evidence="3">
    <name type="scientific">Salvia splendens</name>
    <name type="common">Scarlet sage</name>
    <dbReference type="NCBI Taxonomy" id="180675"/>
    <lineage>
        <taxon>Eukaryota</taxon>
        <taxon>Viridiplantae</taxon>
        <taxon>Streptophyta</taxon>
        <taxon>Embryophyta</taxon>
        <taxon>Tracheophyta</taxon>
        <taxon>Spermatophyta</taxon>
        <taxon>Magnoliopsida</taxon>
        <taxon>eudicotyledons</taxon>
        <taxon>Gunneridae</taxon>
        <taxon>Pentapetalae</taxon>
        <taxon>asterids</taxon>
        <taxon>lamiids</taxon>
        <taxon>Lamiales</taxon>
        <taxon>Lamiaceae</taxon>
        <taxon>Nepetoideae</taxon>
        <taxon>Mentheae</taxon>
        <taxon>Salviinae</taxon>
        <taxon>Salvia</taxon>
        <taxon>Salvia subgen. Calosphace</taxon>
        <taxon>core Calosphace</taxon>
    </lineage>
</organism>
<feature type="transmembrane region" description="Helical" evidence="2">
    <location>
        <begin position="128"/>
        <end position="147"/>
    </location>
</feature>
<evidence type="ECO:0000313" key="4">
    <source>
        <dbReference type="Proteomes" id="UP000298416"/>
    </source>
</evidence>
<protein>
    <submittedName>
        <fullName evidence="3">Uncharacterized protein</fullName>
    </submittedName>
</protein>
<name>A0A8X8ZVP4_SALSN</name>
<dbReference type="AlphaFoldDB" id="A0A8X8ZVP4"/>
<feature type="region of interest" description="Disordered" evidence="1">
    <location>
        <begin position="60"/>
        <end position="85"/>
    </location>
</feature>
<evidence type="ECO:0000256" key="1">
    <source>
        <dbReference type="SAM" id="MobiDB-lite"/>
    </source>
</evidence>
<dbReference type="EMBL" id="PNBA02000007">
    <property type="protein sequence ID" value="KAG6418301.1"/>
    <property type="molecule type" value="Genomic_DNA"/>
</dbReference>
<keyword evidence="2" id="KW-0812">Transmembrane</keyword>